<gene>
    <name evidence="2" type="ORF">RAE19_02245</name>
</gene>
<dbReference type="Proteomes" id="UP001321700">
    <property type="component" value="Unassembled WGS sequence"/>
</dbReference>
<accession>A0ABU3KIG3</accession>
<dbReference type="InterPro" id="IPR013766">
    <property type="entry name" value="Thioredoxin_domain"/>
</dbReference>
<name>A0ABU3KIG3_9BURK</name>
<feature type="domain" description="Thioredoxin" evidence="1">
    <location>
        <begin position="1"/>
        <end position="97"/>
    </location>
</feature>
<organism evidence="2 3">
    <name type="scientific">Rhodoferax potami</name>
    <dbReference type="NCBI Taxonomy" id="3068338"/>
    <lineage>
        <taxon>Bacteria</taxon>
        <taxon>Pseudomonadati</taxon>
        <taxon>Pseudomonadota</taxon>
        <taxon>Betaproteobacteria</taxon>
        <taxon>Burkholderiales</taxon>
        <taxon>Comamonadaceae</taxon>
        <taxon>Rhodoferax</taxon>
    </lineage>
</organism>
<dbReference type="EMBL" id="JAVBIK010000001">
    <property type="protein sequence ID" value="MDT7517570.1"/>
    <property type="molecule type" value="Genomic_DNA"/>
</dbReference>
<keyword evidence="3" id="KW-1185">Reference proteome</keyword>
<sequence>MSFPTDLPTPDLLVVCLCAQWCGTCTEYQPLFTALQSEFAGAKFVWVDVEDQSDLVDPIEVENFPTLLVAQGQSARFFGTVTPHLDTLRRLISSSASVDAAAVKDAEVQALVQRLRAG</sequence>
<dbReference type="PROSITE" id="PS51352">
    <property type="entry name" value="THIOREDOXIN_2"/>
    <property type="match status" value="1"/>
</dbReference>
<reference evidence="2 3" key="1">
    <citation type="submission" date="2023-08" db="EMBL/GenBank/DDBJ databases">
        <title>Rhodoferax potami sp. nov. and Rhodoferax mekongensis sp. nov., isolated from the Mekong River in Thailand.</title>
        <authorList>
            <person name="Kitikhun S."/>
            <person name="Charoenyingcharoen P."/>
            <person name="Siriarchawattana P."/>
            <person name="Likhitrattanapisal S."/>
            <person name="Nilsakha T."/>
            <person name="Chanpet A."/>
            <person name="Rattanawaree P."/>
            <person name="Ingsriswang S."/>
        </authorList>
    </citation>
    <scope>NUCLEOTIDE SEQUENCE [LARGE SCALE GENOMIC DNA]</scope>
    <source>
        <strain evidence="2 3">TBRC 17660</strain>
    </source>
</reference>
<protein>
    <submittedName>
        <fullName evidence="2">Thioredoxin family protein</fullName>
    </submittedName>
</protein>
<evidence type="ECO:0000313" key="2">
    <source>
        <dbReference type="EMBL" id="MDT7517570.1"/>
    </source>
</evidence>
<dbReference type="InterPro" id="IPR036249">
    <property type="entry name" value="Thioredoxin-like_sf"/>
</dbReference>
<dbReference type="SUPFAM" id="SSF52833">
    <property type="entry name" value="Thioredoxin-like"/>
    <property type="match status" value="1"/>
</dbReference>
<comment type="caution">
    <text evidence="2">The sequence shown here is derived from an EMBL/GenBank/DDBJ whole genome shotgun (WGS) entry which is preliminary data.</text>
</comment>
<dbReference type="CDD" id="cd02947">
    <property type="entry name" value="TRX_family"/>
    <property type="match status" value="1"/>
</dbReference>
<evidence type="ECO:0000259" key="1">
    <source>
        <dbReference type="PROSITE" id="PS51352"/>
    </source>
</evidence>
<dbReference type="Pfam" id="PF00085">
    <property type="entry name" value="Thioredoxin"/>
    <property type="match status" value="1"/>
</dbReference>
<dbReference type="Gene3D" id="3.40.30.10">
    <property type="entry name" value="Glutaredoxin"/>
    <property type="match status" value="1"/>
</dbReference>
<proteinExistence type="predicted"/>
<evidence type="ECO:0000313" key="3">
    <source>
        <dbReference type="Proteomes" id="UP001321700"/>
    </source>
</evidence>
<dbReference type="RefSeq" id="WP_313873384.1">
    <property type="nucleotide sequence ID" value="NZ_JAVBIK010000001.1"/>
</dbReference>